<dbReference type="AlphaFoldDB" id="A0AAD9DB88"/>
<name>A0AAD9DB88_9STRA</name>
<keyword evidence="3" id="KW-1185">Reference proteome</keyword>
<feature type="compositionally biased region" description="Acidic residues" evidence="1">
    <location>
        <begin position="203"/>
        <end position="215"/>
    </location>
</feature>
<comment type="caution">
    <text evidence="2">The sequence shown here is derived from an EMBL/GenBank/DDBJ whole genome shotgun (WGS) entry which is preliminary data.</text>
</comment>
<proteinExistence type="predicted"/>
<feature type="compositionally biased region" description="Acidic residues" evidence="1">
    <location>
        <begin position="310"/>
        <end position="341"/>
    </location>
</feature>
<feature type="region of interest" description="Disordered" evidence="1">
    <location>
        <begin position="182"/>
        <end position="264"/>
    </location>
</feature>
<sequence>MSPCTNSSSSCCASATCGAVKQPIVDNTASSSNTLKLAAKASLAAFLSTRLSSNGDIAQDVYRAMRDEAHLLLERQMVSDALDSDPFELMRVSAGGAENEEEEVEVDDSVLLDKKKNREMIERFKVSYPIIHHGNVMSVISCERTTTLEGYSSIRAVVELKNDGMMRGVSDNVRLHFTFVREPQHNDTSNNGDAKGEAALVDGADDDNHDVDVEDSNSYTDNAGKRRRNDCSDKCNKRTCTQQQDETDDDDMSNDTDNNNESNFTPKTIITYKIDMSVDYGQMETLLGVDIYALGDRPSVEEAMPMMHEEDGEDENEEDVDQMSADDEGDDSNADCDDVEEGREAPNSTAQALPESNDDFEEIGMTDTDNSAQGDAGKGDRFGVFVDPQSVVGFLDRVNMNLNEQSVIYLLLTLPFYEHEWDMSGFVLSSMFNDDDDDMDEEDGSTE</sequence>
<protein>
    <submittedName>
        <fullName evidence="2">Uncharacterized protein</fullName>
    </submittedName>
</protein>
<dbReference type="EMBL" id="JATAAI010000017">
    <property type="protein sequence ID" value="KAK1739604.1"/>
    <property type="molecule type" value="Genomic_DNA"/>
</dbReference>
<feature type="compositionally biased region" description="Acidic residues" evidence="1">
    <location>
        <begin position="245"/>
        <end position="254"/>
    </location>
</feature>
<feature type="region of interest" description="Disordered" evidence="1">
    <location>
        <begin position="307"/>
        <end position="376"/>
    </location>
</feature>
<gene>
    <name evidence="2" type="ORF">QTG54_009363</name>
</gene>
<evidence type="ECO:0000313" key="3">
    <source>
        <dbReference type="Proteomes" id="UP001224775"/>
    </source>
</evidence>
<organism evidence="2 3">
    <name type="scientific">Skeletonema marinoi</name>
    <dbReference type="NCBI Taxonomy" id="267567"/>
    <lineage>
        <taxon>Eukaryota</taxon>
        <taxon>Sar</taxon>
        <taxon>Stramenopiles</taxon>
        <taxon>Ochrophyta</taxon>
        <taxon>Bacillariophyta</taxon>
        <taxon>Coscinodiscophyceae</taxon>
        <taxon>Thalassiosirophycidae</taxon>
        <taxon>Thalassiosirales</taxon>
        <taxon>Skeletonemataceae</taxon>
        <taxon>Skeletonema</taxon>
        <taxon>Skeletonema marinoi-dohrnii complex</taxon>
    </lineage>
</organism>
<evidence type="ECO:0000313" key="2">
    <source>
        <dbReference type="EMBL" id="KAK1739604.1"/>
    </source>
</evidence>
<dbReference type="Proteomes" id="UP001224775">
    <property type="component" value="Unassembled WGS sequence"/>
</dbReference>
<evidence type="ECO:0000256" key="1">
    <source>
        <dbReference type="SAM" id="MobiDB-lite"/>
    </source>
</evidence>
<accession>A0AAD9DB88</accession>
<reference evidence="2" key="1">
    <citation type="submission" date="2023-06" db="EMBL/GenBank/DDBJ databases">
        <title>Survivors Of The Sea: Transcriptome response of Skeletonema marinoi to long-term dormancy.</title>
        <authorList>
            <person name="Pinder M.I.M."/>
            <person name="Kourtchenko O."/>
            <person name="Robertson E.K."/>
            <person name="Larsson T."/>
            <person name="Maumus F."/>
            <person name="Osuna-Cruz C.M."/>
            <person name="Vancaester E."/>
            <person name="Stenow R."/>
            <person name="Vandepoele K."/>
            <person name="Ploug H."/>
            <person name="Bruchert V."/>
            <person name="Godhe A."/>
            <person name="Topel M."/>
        </authorList>
    </citation>
    <scope>NUCLEOTIDE SEQUENCE</scope>
    <source>
        <strain evidence="2">R05AC</strain>
    </source>
</reference>